<feature type="region of interest" description="Disordered" evidence="2">
    <location>
        <begin position="1"/>
        <end position="23"/>
    </location>
</feature>
<dbReference type="FunCoup" id="A0A1S3ES49">
    <property type="interactions" value="93"/>
</dbReference>
<feature type="region of interest" description="Disordered" evidence="2">
    <location>
        <begin position="429"/>
        <end position="485"/>
    </location>
</feature>
<organism evidence="4 5">
    <name type="scientific">Dipodomys ordii</name>
    <name type="common">Ord's kangaroo rat</name>
    <dbReference type="NCBI Taxonomy" id="10020"/>
    <lineage>
        <taxon>Eukaryota</taxon>
        <taxon>Metazoa</taxon>
        <taxon>Chordata</taxon>
        <taxon>Craniata</taxon>
        <taxon>Vertebrata</taxon>
        <taxon>Euteleostomi</taxon>
        <taxon>Mammalia</taxon>
        <taxon>Eutheria</taxon>
        <taxon>Euarchontoglires</taxon>
        <taxon>Glires</taxon>
        <taxon>Rodentia</taxon>
        <taxon>Castorimorpha</taxon>
        <taxon>Heteromyidae</taxon>
        <taxon>Dipodomyinae</taxon>
        <taxon>Dipodomys</taxon>
    </lineage>
</organism>
<gene>
    <name evidence="5" type="primary">Ccdc78</name>
</gene>
<feature type="domain" description="DUF4472" evidence="3">
    <location>
        <begin position="180"/>
        <end position="236"/>
    </location>
</feature>
<dbReference type="Proteomes" id="UP000081671">
    <property type="component" value="Unplaced"/>
</dbReference>
<keyword evidence="4" id="KW-1185">Reference proteome</keyword>
<dbReference type="InterPro" id="IPR029329">
    <property type="entry name" value="DUF4472"/>
</dbReference>
<protein>
    <submittedName>
        <fullName evidence="5">Coiled-coil domain-containing protein 78</fullName>
    </submittedName>
</protein>
<feature type="compositionally biased region" description="Polar residues" evidence="2">
    <location>
        <begin position="14"/>
        <end position="23"/>
    </location>
</feature>
<sequence>MPPVGPLTLHPEPFTSQARPQMSIPTGPAVTATLPDASAGHPGLQCAITRCQLQNAHRSRDALDADLTQGRRLAESLPVVPGRAQWLGPDPPGPHRRCGPTKPTSCICPPGPRAPGTGGSVAGLGVRGKGRLGWVSRAQASDPPGPGVLWPPQVPGADSWLLGEPGDTPAWAGSLQTELSEQQRLQISKELVDLQITTHRLQEQHEAEVFQLQREVLRLERRVLELELYRDHASHRAPADSHQGCCPIPAQEFSHRTQEHQRPQVTVSTWRAGCGVPPPGVGGHLREDGTRAQQALRERVAALDRQLQGTQEEARAAGQQLAAQAMVLSTCQAQLRQAEADNARLQLQLKRLMEEYAARLQHCTQQAVEQARGTGQASLRTFLEATLEDIRAAHRSREQQLAQAARTYRKRLADLSRRHELLLTTCSVQQERPQAPTDPSKALETPGATCAAEPGHPRDDKCRSLGGSLLCPEKGPGEGSQGTSRPLGLATVSWAEIHQKLRDFSRNTQAELERQQAQLLVRATVAEEQLAELQEYVDQHLGRYKQEILRLRTLVGSEDLRNGEAPPPARPRHPSTRSTR</sequence>
<reference evidence="5" key="1">
    <citation type="submission" date="2025-08" db="UniProtKB">
        <authorList>
            <consortium name="RefSeq"/>
        </authorList>
    </citation>
    <scope>IDENTIFICATION</scope>
    <source>
        <tissue evidence="5">Kidney</tissue>
    </source>
</reference>
<dbReference type="AlphaFoldDB" id="A0A1S3ES49"/>
<dbReference type="CTD" id="124093"/>
<feature type="compositionally biased region" description="Basic residues" evidence="2">
    <location>
        <begin position="570"/>
        <end position="580"/>
    </location>
</feature>
<dbReference type="InParanoid" id="A0A1S3ES49"/>
<dbReference type="RefSeq" id="XP_012866739.1">
    <property type="nucleotide sequence ID" value="XM_013011285.1"/>
</dbReference>
<dbReference type="STRING" id="10020.ENSDORP00000004288"/>
<evidence type="ECO:0000256" key="1">
    <source>
        <dbReference type="SAM" id="Coils"/>
    </source>
</evidence>
<evidence type="ECO:0000259" key="3">
    <source>
        <dbReference type="Pfam" id="PF14739"/>
    </source>
</evidence>
<feature type="region of interest" description="Disordered" evidence="2">
    <location>
        <begin position="82"/>
        <end position="101"/>
    </location>
</feature>
<dbReference type="PANTHER" id="PTHR22106">
    <property type="entry name" value="COILED-COIL DOMAIN-CONTAINING PROTEIN 78"/>
    <property type="match status" value="1"/>
</dbReference>
<dbReference type="GeneID" id="105981935"/>
<dbReference type="GO" id="GO:0005737">
    <property type="term" value="C:cytoplasm"/>
    <property type="evidence" value="ECO:0007669"/>
    <property type="project" value="TreeGrafter"/>
</dbReference>
<accession>A0A1S3ES49</accession>
<proteinExistence type="predicted"/>
<evidence type="ECO:0000313" key="5">
    <source>
        <dbReference type="RefSeq" id="XP_012866739.1"/>
    </source>
</evidence>
<feature type="coiled-coil region" evidence="1">
    <location>
        <begin position="293"/>
        <end position="355"/>
    </location>
</feature>
<dbReference type="PANTHER" id="PTHR22106:SF5">
    <property type="entry name" value="COILED-COIL DOMAIN-CONTAINING PROTEIN 78"/>
    <property type="match status" value="1"/>
</dbReference>
<dbReference type="InterPro" id="IPR039873">
    <property type="entry name" value="CCDC78"/>
</dbReference>
<keyword evidence="1" id="KW-0175">Coiled coil</keyword>
<name>A0A1S3ES49_DIPOR</name>
<dbReference type="OrthoDB" id="2113965at2759"/>
<evidence type="ECO:0000256" key="2">
    <source>
        <dbReference type="SAM" id="MobiDB-lite"/>
    </source>
</evidence>
<feature type="region of interest" description="Disordered" evidence="2">
    <location>
        <begin position="556"/>
        <end position="580"/>
    </location>
</feature>
<dbReference type="KEGG" id="dord:105981935"/>
<evidence type="ECO:0000313" key="4">
    <source>
        <dbReference type="Proteomes" id="UP000081671"/>
    </source>
</evidence>
<dbReference type="Pfam" id="PF14739">
    <property type="entry name" value="DUF4472"/>
    <property type="match status" value="1"/>
</dbReference>